<dbReference type="RefSeq" id="WP_249282323.1">
    <property type="nucleotide sequence ID" value="NZ_JACRST010000004.1"/>
</dbReference>
<name>A0A926I496_9FIRM</name>
<dbReference type="AlphaFoldDB" id="A0A926I496"/>
<sequence>MELFVDAAYESLNHYGEELCGDKVEFVRNDKRFMAVLADGLGSGVKANILSTLTSKIIATMMSSGASLSDAVETIASTLPVCSERGIAYSTFTIVNVGKTGHVRTAEFDNPNLIYFKGNTITDIERTELDIGGKKVFVSDFYAENGDTIITFSDGVVHAGVGALLDLGWQYDNIVKYITENFSSDMAPVVVCRKLLGAVNTLYMGKPGDDSTVCTLKLKPNRPAFVMVGPPRDPNMDKVVVDKLMYSGGLKVVCGGTTSQIVSRVTGRELEVLLDYENPAVPPTARIPGIDLVTEGVLTLGKCLDIIKNMNEADSDSWDMYSLNKKDGASELTRLLLQDSTEVHFLVGRALNPAHQNPGMPVSLSLKFNLIKELAAEIEKTGKKVTVEYF</sequence>
<dbReference type="Pfam" id="PF07228">
    <property type="entry name" value="SpoIIE"/>
    <property type="match status" value="1"/>
</dbReference>
<evidence type="ECO:0000313" key="2">
    <source>
        <dbReference type="EMBL" id="MBC8546170.1"/>
    </source>
</evidence>
<feature type="domain" description="PPM-type phosphatase" evidence="1">
    <location>
        <begin position="30"/>
        <end position="218"/>
    </location>
</feature>
<dbReference type="InterPro" id="IPR039248">
    <property type="entry name" value="Ptase_RsbX"/>
</dbReference>
<reference evidence="2" key="1">
    <citation type="submission" date="2020-08" db="EMBL/GenBank/DDBJ databases">
        <title>Genome public.</title>
        <authorList>
            <person name="Liu C."/>
            <person name="Sun Q."/>
        </authorList>
    </citation>
    <scope>NUCLEOTIDE SEQUENCE</scope>
    <source>
        <strain evidence="2">NSJ-31</strain>
    </source>
</reference>
<dbReference type="InterPro" id="IPR036457">
    <property type="entry name" value="PPM-type-like_dom_sf"/>
</dbReference>
<dbReference type="PANTHER" id="PTHR35801">
    <property type="entry name" value="PHOSPHOSERINE PHOSPHATASE RSBX"/>
    <property type="match status" value="1"/>
</dbReference>
<dbReference type="Proteomes" id="UP000653127">
    <property type="component" value="Unassembled WGS sequence"/>
</dbReference>
<dbReference type="InterPro" id="IPR001932">
    <property type="entry name" value="PPM-type_phosphatase-like_dom"/>
</dbReference>
<protein>
    <submittedName>
        <fullName evidence="2">SpoIIE family protein phosphatase</fullName>
    </submittedName>
</protein>
<evidence type="ECO:0000259" key="1">
    <source>
        <dbReference type="Pfam" id="PF07228"/>
    </source>
</evidence>
<dbReference type="EMBL" id="JACRST010000004">
    <property type="protein sequence ID" value="MBC8546170.1"/>
    <property type="molecule type" value="Genomic_DNA"/>
</dbReference>
<dbReference type="Gene3D" id="3.60.40.10">
    <property type="entry name" value="PPM-type phosphatase domain"/>
    <property type="match status" value="1"/>
</dbReference>
<organism evidence="2 3">
    <name type="scientific">Ligaoa zhengdingensis</name>
    <dbReference type="NCBI Taxonomy" id="2763658"/>
    <lineage>
        <taxon>Bacteria</taxon>
        <taxon>Bacillati</taxon>
        <taxon>Bacillota</taxon>
        <taxon>Clostridia</taxon>
        <taxon>Eubacteriales</taxon>
        <taxon>Oscillospiraceae</taxon>
        <taxon>Ligaoa</taxon>
    </lineage>
</organism>
<evidence type="ECO:0000313" key="3">
    <source>
        <dbReference type="Proteomes" id="UP000653127"/>
    </source>
</evidence>
<accession>A0A926I496</accession>
<proteinExistence type="predicted"/>
<gene>
    <name evidence="2" type="ORF">H8711_04370</name>
</gene>
<comment type="caution">
    <text evidence="2">The sequence shown here is derived from an EMBL/GenBank/DDBJ whole genome shotgun (WGS) entry which is preliminary data.</text>
</comment>
<dbReference type="SUPFAM" id="SSF81606">
    <property type="entry name" value="PP2C-like"/>
    <property type="match status" value="1"/>
</dbReference>
<dbReference type="PANTHER" id="PTHR35801:SF1">
    <property type="entry name" value="PHOSPHOSERINE PHOSPHATASE RSBX"/>
    <property type="match status" value="1"/>
</dbReference>
<keyword evidence="3" id="KW-1185">Reference proteome</keyword>